<dbReference type="PANTHER" id="PTHR15741:SF27">
    <property type="entry name" value="TRANSCRIPTION FACTOR AP-4"/>
    <property type="match status" value="1"/>
</dbReference>
<evidence type="ECO:0000256" key="1">
    <source>
        <dbReference type="ARBA" id="ARBA00004123"/>
    </source>
</evidence>
<sequence>MPTMATSAISRTAAATGAPAVAAEATTPGSAAAPAAVHAKTARTDNSSDIDSEVQSNKPLFLNFTAELAPFNSAKKKQKKGNVYKVSGVNILNRNSVDSKTALERLQRRRENHNFVERRRRDNINHTITTLSTLIPYCTEDGVKLNKGSILHMAVEYIRDIQEINTALTEENLRLGGTTGVTLPAALRQRRLQQYQEQQEQQRRRGSSANSGIDTMPHSHDEDEMDDDDDNYNYSSHVSPILSSAATSPRFAPASATISAAITTNNTNSVASSRASSSSGHSSIGSNGVKNSGTAKGKNAANKGKKRSSSSSNNNGNVIAACEKKFMLSSARTTASSLLQPPASDIHIHGNVAAVVNGVISPPLTTATPSAAHSTNTSPVALAAAVSSAPHSAHLGPGQQPVSAASSLRKNNHARHSYHNLQNLRSNTTLESPATSATPANVGHFMPSLQLSAAQSVPHSPVYSGMAHTNNEGSGSTSGTHTPLPPIGAIAPGSRILTPGATAFNGISQNKQHQQLPSVHGSVAGVGSKSRSMARLPTQSMPSSPTLRSQTFYMSNGPMSSSASRIDSLNNAGHQQEGSVYNHRQAPAGAFGTHPFFSSDVSSIRHHIQQQSQPYNNRQQPYAGAQSLQNTPLMRPSRESVFGDGFELPSLHASSPTVGQQQQQQK</sequence>
<feature type="compositionally biased region" description="Low complexity" evidence="6">
    <location>
        <begin position="609"/>
        <end position="622"/>
    </location>
</feature>
<dbReference type="Pfam" id="PF00010">
    <property type="entry name" value="HLH"/>
    <property type="match status" value="1"/>
</dbReference>
<feature type="compositionally biased region" description="Polar residues" evidence="6">
    <location>
        <begin position="400"/>
        <end position="409"/>
    </location>
</feature>
<comment type="caution">
    <text evidence="8">The sequence shown here is derived from an EMBL/GenBank/DDBJ whole genome shotgun (WGS) entry which is preliminary data.</text>
</comment>
<evidence type="ECO:0000256" key="2">
    <source>
        <dbReference type="ARBA" id="ARBA00023015"/>
    </source>
</evidence>
<dbReference type="InterPro" id="IPR011598">
    <property type="entry name" value="bHLH_dom"/>
</dbReference>
<keyword evidence="3" id="KW-0238">DNA-binding</keyword>
<evidence type="ECO:0000256" key="3">
    <source>
        <dbReference type="ARBA" id="ARBA00023125"/>
    </source>
</evidence>
<reference evidence="8" key="1">
    <citation type="submission" date="2022-07" db="EMBL/GenBank/DDBJ databases">
        <title>Phylogenomic reconstructions and comparative analyses of Kickxellomycotina fungi.</title>
        <authorList>
            <person name="Reynolds N.K."/>
            <person name="Stajich J.E."/>
            <person name="Barry K."/>
            <person name="Grigoriev I.V."/>
            <person name="Crous P."/>
            <person name="Smith M.E."/>
        </authorList>
    </citation>
    <scope>NUCLEOTIDE SEQUENCE</scope>
    <source>
        <strain evidence="8">BCRC 34882</strain>
    </source>
</reference>
<name>A0ABQ8PD70_9FUNG</name>
<evidence type="ECO:0000256" key="5">
    <source>
        <dbReference type="ARBA" id="ARBA00023242"/>
    </source>
</evidence>
<feature type="region of interest" description="Disordered" evidence="6">
    <location>
        <begin position="456"/>
        <end position="482"/>
    </location>
</feature>
<protein>
    <recommendedName>
        <fullName evidence="7">BHLH domain-containing protein</fullName>
    </recommendedName>
</protein>
<dbReference type="SMART" id="SM00353">
    <property type="entry name" value="HLH"/>
    <property type="match status" value="1"/>
</dbReference>
<feature type="region of interest" description="Disordered" evidence="6">
    <location>
        <begin position="1"/>
        <end position="33"/>
    </location>
</feature>
<evidence type="ECO:0000256" key="6">
    <source>
        <dbReference type="SAM" id="MobiDB-lite"/>
    </source>
</evidence>
<feature type="compositionally biased region" description="Polar residues" evidence="6">
    <location>
        <begin position="467"/>
        <end position="481"/>
    </location>
</feature>
<dbReference type="InterPro" id="IPR036638">
    <property type="entry name" value="HLH_DNA-bd_sf"/>
</dbReference>
<evidence type="ECO:0000256" key="4">
    <source>
        <dbReference type="ARBA" id="ARBA00023163"/>
    </source>
</evidence>
<dbReference type="PANTHER" id="PTHR15741">
    <property type="entry name" value="BASIC HELIX-LOOP-HELIX ZIP TRANSCRIPTION FACTOR"/>
    <property type="match status" value="1"/>
</dbReference>
<dbReference type="EMBL" id="JANBQD010000172">
    <property type="protein sequence ID" value="KAJ1986448.1"/>
    <property type="molecule type" value="Genomic_DNA"/>
</dbReference>
<dbReference type="PROSITE" id="PS50888">
    <property type="entry name" value="BHLH"/>
    <property type="match status" value="1"/>
</dbReference>
<gene>
    <name evidence="8" type="ORF">EDC05_006290</name>
</gene>
<keyword evidence="4" id="KW-0804">Transcription</keyword>
<evidence type="ECO:0000313" key="9">
    <source>
        <dbReference type="Proteomes" id="UP001151295"/>
    </source>
</evidence>
<dbReference type="Gene3D" id="4.10.280.10">
    <property type="entry name" value="Helix-loop-helix DNA-binding domain"/>
    <property type="match status" value="1"/>
</dbReference>
<organism evidence="8 9">
    <name type="scientific">Coemansia umbellata</name>
    <dbReference type="NCBI Taxonomy" id="1424467"/>
    <lineage>
        <taxon>Eukaryota</taxon>
        <taxon>Fungi</taxon>
        <taxon>Fungi incertae sedis</taxon>
        <taxon>Zoopagomycota</taxon>
        <taxon>Kickxellomycotina</taxon>
        <taxon>Kickxellomycetes</taxon>
        <taxon>Kickxellales</taxon>
        <taxon>Kickxellaceae</taxon>
        <taxon>Coemansia</taxon>
    </lineage>
</organism>
<dbReference type="InterPro" id="IPR052207">
    <property type="entry name" value="Max-like/E-box_TFs"/>
</dbReference>
<proteinExistence type="predicted"/>
<evidence type="ECO:0000313" key="8">
    <source>
        <dbReference type="EMBL" id="KAJ1986448.1"/>
    </source>
</evidence>
<dbReference type="CDD" id="cd11387">
    <property type="entry name" value="bHLHzip_USF_MITF"/>
    <property type="match status" value="1"/>
</dbReference>
<feature type="compositionally biased region" description="Acidic residues" evidence="6">
    <location>
        <begin position="222"/>
        <end position="231"/>
    </location>
</feature>
<dbReference type="Proteomes" id="UP001151295">
    <property type="component" value="Unassembled WGS sequence"/>
</dbReference>
<keyword evidence="5" id="KW-0539">Nucleus</keyword>
<accession>A0ABQ8PD70</accession>
<feature type="region of interest" description="Disordered" evidence="6">
    <location>
        <begin position="420"/>
        <end position="443"/>
    </location>
</feature>
<feature type="region of interest" description="Disordered" evidence="6">
    <location>
        <begin position="391"/>
        <end position="410"/>
    </location>
</feature>
<keyword evidence="9" id="KW-1185">Reference proteome</keyword>
<feature type="domain" description="BHLH" evidence="7">
    <location>
        <begin position="108"/>
        <end position="161"/>
    </location>
</feature>
<keyword evidence="2" id="KW-0805">Transcription regulation</keyword>
<evidence type="ECO:0000259" key="7">
    <source>
        <dbReference type="PROSITE" id="PS50888"/>
    </source>
</evidence>
<feature type="compositionally biased region" description="Low complexity" evidence="6">
    <location>
        <begin position="267"/>
        <end position="302"/>
    </location>
</feature>
<feature type="region of interest" description="Disordered" evidence="6">
    <location>
        <begin position="267"/>
        <end position="316"/>
    </location>
</feature>
<feature type="region of interest" description="Disordered" evidence="6">
    <location>
        <begin position="192"/>
        <end position="236"/>
    </location>
</feature>
<feature type="region of interest" description="Disordered" evidence="6">
    <location>
        <begin position="601"/>
        <end position="666"/>
    </location>
</feature>
<feature type="compositionally biased region" description="Polar residues" evidence="6">
    <location>
        <begin position="420"/>
        <end position="439"/>
    </location>
</feature>
<dbReference type="SUPFAM" id="SSF47459">
    <property type="entry name" value="HLH, helix-loop-helix DNA-binding domain"/>
    <property type="match status" value="1"/>
</dbReference>
<comment type="subcellular location">
    <subcellularLocation>
        <location evidence="1">Nucleus</location>
    </subcellularLocation>
</comment>